<dbReference type="InterPro" id="IPR050256">
    <property type="entry name" value="Glycosyltransferase_2"/>
</dbReference>
<dbReference type="CDD" id="cd03801">
    <property type="entry name" value="GT4_PimA-like"/>
    <property type="match status" value="1"/>
</dbReference>
<reference evidence="4 5" key="1">
    <citation type="journal article" date="2015" name="Nature">
        <title>rRNA introns, odd ribosomes, and small enigmatic genomes across a large radiation of phyla.</title>
        <authorList>
            <person name="Brown C.T."/>
            <person name="Hug L.A."/>
            <person name="Thomas B.C."/>
            <person name="Sharon I."/>
            <person name="Castelle C.J."/>
            <person name="Singh A."/>
            <person name="Wilkins M.J."/>
            <person name="Williams K.H."/>
            <person name="Banfield J.F."/>
        </authorList>
    </citation>
    <scope>NUCLEOTIDE SEQUENCE [LARGE SCALE GENOMIC DNA]</scope>
</reference>
<dbReference type="Pfam" id="PF13439">
    <property type="entry name" value="Glyco_transf_4"/>
    <property type="match status" value="1"/>
</dbReference>
<protein>
    <submittedName>
        <fullName evidence="4">Glycosyltransferase</fullName>
    </submittedName>
</protein>
<evidence type="ECO:0000313" key="4">
    <source>
        <dbReference type="EMBL" id="KKP90643.1"/>
    </source>
</evidence>
<feature type="domain" description="Glycosyl transferase family 1" evidence="1">
    <location>
        <begin position="202"/>
        <end position="347"/>
    </location>
</feature>
<dbReference type="PANTHER" id="PTHR48090">
    <property type="entry name" value="UNDECAPRENYL-PHOSPHATE 4-DEOXY-4-FORMAMIDO-L-ARABINOSE TRANSFERASE-RELATED"/>
    <property type="match status" value="1"/>
</dbReference>
<organism evidence="4 5">
    <name type="scientific">candidate division WS6 bacterium GW2011_GWC1_36_11</name>
    <dbReference type="NCBI Taxonomy" id="1619090"/>
    <lineage>
        <taxon>Bacteria</taxon>
        <taxon>Candidatus Dojkabacteria</taxon>
    </lineage>
</organism>
<gene>
    <name evidence="4" type="ORF">UR96_C0043G0004</name>
</gene>
<dbReference type="CDD" id="cd04179">
    <property type="entry name" value="DPM_DPG-synthase_like"/>
    <property type="match status" value="1"/>
</dbReference>
<dbReference type="Gene3D" id="3.90.550.10">
    <property type="entry name" value="Spore Coat Polysaccharide Biosynthesis Protein SpsA, Chain A"/>
    <property type="match status" value="1"/>
</dbReference>
<accession>A0A0G0DB60</accession>
<dbReference type="Gene3D" id="3.40.50.2000">
    <property type="entry name" value="Glycogen Phosphorylase B"/>
    <property type="match status" value="2"/>
</dbReference>
<evidence type="ECO:0000313" key="5">
    <source>
        <dbReference type="Proteomes" id="UP000034140"/>
    </source>
</evidence>
<dbReference type="InterPro" id="IPR001296">
    <property type="entry name" value="Glyco_trans_1"/>
</dbReference>
<dbReference type="InterPro" id="IPR029044">
    <property type="entry name" value="Nucleotide-diphossugar_trans"/>
</dbReference>
<dbReference type="Pfam" id="PF00535">
    <property type="entry name" value="Glycos_transf_2"/>
    <property type="match status" value="1"/>
</dbReference>
<dbReference type="SUPFAM" id="SSF53448">
    <property type="entry name" value="Nucleotide-diphospho-sugar transferases"/>
    <property type="match status" value="1"/>
</dbReference>
<dbReference type="InterPro" id="IPR028098">
    <property type="entry name" value="Glyco_trans_4-like_N"/>
</dbReference>
<dbReference type="PANTHER" id="PTHR48090:SF7">
    <property type="entry name" value="RFBJ PROTEIN"/>
    <property type="match status" value="1"/>
</dbReference>
<dbReference type="AlphaFoldDB" id="A0A0G0DB60"/>
<keyword evidence="4" id="KW-0808">Transferase</keyword>
<name>A0A0G0DB60_9BACT</name>
<proteinExistence type="predicted"/>
<dbReference type="Proteomes" id="UP000034140">
    <property type="component" value="Unassembled WGS sequence"/>
</dbReference>
<dbReference type="SUPFAM" id="SSF53756">
    <property type="entry name" value="UDP-Glycosyltransferase/glycogen phosphorylase"/>
    <property type="match status" value="1"/>
</dbReference>
<evidence type="ECO:0000259" key="1">
    <source>
        <dbReference type="Pfam" id="PF00534"/>
    </source>
</evidence>
<dbReference type="Pfam" id="PF00534">
    <property type="entry name" value="Glycos_transf_1"/>
    <property type="match status" value="1"/>
</dbReference>
<evidence type="ECO:0000259" key="3">
    <source>
        <dbReference type="Pfam" id="PF13439"/>
    </source>
</evidence>
<sequence length="653" mass="74936">MKNKNLPKAKYDLINISHYFSPRVGGLENMAHSLLLGLKNYDLKILSVFGSAKRYSTDVEGFETESFRTLDLFDKTYPIFGLDFVRYLLNIIATNPEAKIVIHSRHLTSSLIASLVCRLSNHPYVVIEHNAGPSYFNSALITQIIAWADQNIFGSVLRNAEHIFAVSESGKKWIAKNFRISSSQISVIYNGYTKNGFPNLYGKKEDIVLWASKWIKVKDPQTALKAYMKLAPRYKDWKFLLIGEGRNLQYDTEDLPSNLQIIPELLKQEDLFRLIQKSKVYVNTSLSEGLALGVIEAVSFGLIPVLSDASSNKEIAKQIGTLEYIFGKKNASDLARNIQKAIIKSKNTQYVQDIVRRNKDAFSMDKMIEEYFKKLLPHHYRNTKINTLSIVMPVYNEERTIIKILTKVKNLKLPNDINKEIIIVNDASTDESMSKIEDFFSDCEELKKYNCSVKLLANEKNRGKSQTIKKGILNSTGELVVIQDADLEYDPNDFKIFISNFLDDPYLDVIYGNRFTSTNKMFNAVHNIGNRFISSFSSLFTRIYGFTPKDMETCYKMGRGELFRTIFKTLESETNFGLEPEITAKLARYRTMRGKRLKFMQLPVAYVPRSLALGKKMRWLKNGFEALFEIMYFNTTPMKIEEVVDGKNIKRVI</sequence>
<comment type="caution">
    <text evidence="4">The sequence shown here is derived from an EMBL/GenBank/DDBJ whole genome shotgun (WGS) entry which is preliminary data.</text>
</comment>
<dbReference type="InterPro" id="IPR001173">
    <property type="entry name" value="Glyco_trans_2-like"/>
</dbReference>
<feature type="domain" description="Glycosyltransferase 2-like" evidence="2">
    <location>
        <begin position="389"/>
        <end position="565"/>
    </location>
</feature>
<evidence type="ECO:0000259" key="2">
    <source>
        <dbReference type="Pfam" id="PF00535"/>
    </source>
</evidence>
<dbReference type="EMBL" id="LBRE01000043">
    <property type="protein sequence ID" value="KKP90643.1"/>
    <property type="molecule type" value="Genomic_DNA"/>
</dbReference>
<dbReference type="GO" id="GO:0016757">
    <property type="term" value="F:glycosyltransferase activity"/>
    <property type="evidence" value="ECO:0007669"/>
    <property type="project" value="InterPro"/>
</dbReference>
<feature type="domain" description="Glycosyltransferase subfamily 4-like N-terminal" evidence="3">
    <location>
        <begin position="24"/>
        <end position="191"/>
    </location>
</feature>